<comment type="caution">
    <text evidence="1">The sequence shown here is derived from an EMBL/GenBank/DDBJ whole genome shotgun (WGS) entry which is preliminary data.</text>
</comment>
<dbReference type="Gene3D" id="2.40.128.510">
    <property type="entry name" value="Protein of unknown function DUF4738"/>
    <property type="match status" value="1"/>
</dbReference>
<evidence type="ECO:0008006" key="2">
    <source>
        <dbReference type="Google" id="ProtNLM"/>
    </source>
</evidence>
<dbReference type="EMBL" id="AMCI01002012">
    <property type="protein sequence ID" value="EJX03842.1"/>
    <property type="molecule type" value="Genomic_DNA"/>
</dbReference>
<proteinExistence type="predicted"/>
<dbReference type="AlphaFoldDB" id="J9G997"/>
<sequence>MSFAFCSFAFKMKKYMRKLIYGLLLCSAAVGLVACGGKKETTGNKSMLAKMDSLDASGLQRMQVSRAETDVQFKGKTYHSVVVRTPDESLPHVSNEMGDTYVDNKIVLRLTRDNEKVIEKTFTKKDFASVVDTGFLAHSILEGIVYNKTTADGIVYAASVCYPQTDLYMPLSITVNAAGKIHIQKEDMLEEEYDSEPGN</sequence>
<reference evidence="1" key="1">
    <citation type="journal article" date="2012" name="PLoS ONE">
        <title>Gene sets for utilization of primary and secondary nutrition supplies in the distal gut of endangered iberian lynx.</title>
        <authorList>
            <person name="Alcaide M."/>
            <person name="Messina E."/>
            <person name="Richter M."/>
            <person name="Bargiela R."/>
            <person name="Peplies J."/>
            <person name="Huws S.A."/>
            <person name="Newbold C.J."/>
            <person name="Golyshin P.N."/>
            <person name="Simon M.A."/>
            <person name="Lopez G."/>
            <person name="Yakimov M.M."/>
            <person name="Ferrer M."/>
        </authorList>
    </citation>
    <scope>NUCLEOTIDE SEQUENCE</scope>
</reference>
<accession>J9G997</accession>
<dbReference type="Pfam" id="PF15889">
    <property type="entry name" value="DUF4738"/>
    <property type="match status" value="1"/>
</dbReference>
<protein>
    <recommendedName>
        <fullName evidence="2">Lipoprotein</fullName>
    </recommendedName>
</protein>
<organism evidence="1">
    <name type="scientific">gut metagenome</name>
    <dbReference type="NCBI Taxonomy" id="749906"/>
    <lineage>
        <taxon>unclassified sequences</taxon>
        <taxon>metagenomes</taxon>
        <taxon>organismal metagenomes</taxon>
    </lineage>
</organism>
<evidence type="ECO:0000313" key="1">
    <source>
        <dbReference type="EMBL" id="EJX03842.1"/>
    </source>
</evidence>
<dbReference type="InterPro" id="IPR031762">
    <property type="entry name" value="DUF4738"/>
</dbReference>
<name>J9G997_9ZZZZ</name>
<gene>
    <name evidence="1" type="ORF">EVA_08048</name>
</gene>